<protein>
    <submittedName>
        <fullName evidence="1">Uncharacterized protein</fullName>
    </submittedName>
</protein>
<keyword evidence="2" id="KW-1185">Reference proteome</keyword>
<evidence type="ECO:0000313" key="1">
    <source>
        <dbReference type="EMBL" id="WCL53082.1"/>
    </source>
</evidence>
<accession>A0AAE9XLF6</accession>
<dbReference type="AlphaFoldDB" id="A0AAE9XLF6"/>
<reference evidence="1" key="1">
    <citation type="submission" date="2023-01" db="EMBL/GenBank/DDBJ databases">
        <title>The genome sequence of Kordiimonadaceae bacterium 6D33.</title>
        <authorList>
            <person name="Liu Y."/>
        </authorList>
    </citation>
    <scope>NUCLEOTIDE SEQUENCE</scope>
    <source>
        <strain evidence="1">6D33</strain>
    </source>
</reference>
<dbReference type="RefSeq" id="WP_289502594.1">
    <property type="nucleotide sequence ID" value="NZ_CP116805.1"/>
</dbReference>
<organism evidence="1 2">
    <name type="scientific">Gimibacter soli</name>
    <dbReference type="NCBI Taxonomy" id="3024400"/>
    <lineage>
        <taxon>Bacteria</taxon>
        <taxon>Pseudomonadati</taxon>
        <taxon>Pseudomonadota</taxon>
        <taxon>Alphaproteobacteria</taxon>
        <taxon>Kordiimonadales</taxon>
        <taxon>Temperatibacteraceae</taxon>
        <taxon>Gimibacter</taxon>
    </lineage>
</organism>
<dbReference type="KEGG" id="gso:PH603_11075"/>
<sequence>MEPTRGTDTETINRRPTPVQAAYLKRGLGEPGGKLPLFDGGGQRVKDATVKACLREGWCEPWYRNPIKPDWLVCKLTDAGRRAVSDHGRKSRT</sequence>
<gene>
    <name evidence="1" type="ORF">PH603_11075</name>
</gene>
<dbReference type="EMBL" id="CP116805">
    <property type="protein sequence ID" value="WCL53082.1"/>
    <property type="molecule type" value="Genomic_DNA"/>
</dbReference>
<dbReference type="Proteomes" id="UP001217500">
    <property type="component" value="Chromosome"/>
</dbReference>
<name>A0AAE9XLF6_9PROT</name>
<proteinExistence type="predicted"/>
<evidence type="ECO:0000313" key="2">
    <source>
        <dbReference type="Proteomes" id="UP001217500"/>
    </source>
</evidence>